<gene>
    <name evidence="2" type="ORF">A8C56_05510</name>
</gene>
<dbReference type="EMBL" id="CP015772">
    <property type="protein sequence ID" value="ANH80520.1"/>
    <property type="molecule type" value="Genomic_DNA"/>
</dbReference>
<dbReference type="Gene3D" id="3.40.430.10">
    <property type="entry name" value="Dihydrofolate Reductase, subunit A"/>
    <property type="match status" value="1"/>
</dbReference>
<protein>
    <recommendedName>
        <fullName evidence="1">Bacterial bifunctional deaminase-reductase C-terminal domain-containing protein</fullName>
    </recommendedName>
</protein>
<dbReference type="Proteomes" id="UP000077667">
    <property type="component" value="Chromosome"/>
</dbReference>
<organism evidence="2 3">
    <name type="scientific">Niabella ginsenosidivorans</name>
    <dbReference type="NCBI Taxonomy" id="1176587"/>
    <lineage>
        <taxon>Bacteria</taxon>
        <taxon>Pseudomonadati</taxon>
        <taxon>Bacteroidota</taxon>
        <taxon>Chitinophagia</taxon>
        <taxon>Chitinophagales</taxon>
        <taxon>Chitinophagaceae</taxon>
        <taxon>Niabella</taxon>
    </lineage>
</organism>
<name>A0A1A9I1C3_9BACT</name>
<dbReference type="PANTHER" id="PTHR38011:SF11">
    <property type="entry name" value="2,5-DIAMINO-6-RIBOSYLAMINO-4(3H)-PYRIMIDINONE 5'-PHOSPHATE REDUCTASE"/>
    <property type="match status" value="1"/>
</dbReference>
<proteinExistence type="predicted"/>
<dbReference type="PANTHER" id="PTHR38011">
    <property type="entry name" value="DIHYDROFOLATE REDUCTASE FAMILY PROTEIN (AFU_ORTHOLOGUE AFUA_8G06820)"/>
    <property type="match status" value="1"/>
</dbReference>
<dbReference type="InterPro" id="IPR002734">
    <property type="entry name" value="RibDG_C"/>
</dbReference>
<dbReference type="GO" id="GO:0009231">
    <property type="term" value="P:riboflavin biosynthetic process"/>
    <property type="evidence" value="ECO:0007669"/>
    <property type="project" value="InterPro"/>
</dbReference>
<reference evidence="2 3" key="1">
    <citation type="submission" date="2016-05" db="EMBL/GenBank/DDBJ databases">
        <title>Niabella ginsenosidivorans BS26 whole genome sequencing.</title>
        <authorList>
            <person name="Im W.T."/>
            <person name="Siddiqi M.Z."/>
        </authorList>
    </citation>
    <scope>NUCLEOTIDE SEQUENCE [LARGE SCALE GENOMIC DNA]</scope>
    <source>
        <strain evidence="2 3">BS26</strain>
    </source>
</reference>
<dbReference type="AlphaFoldDB" id="A0A1A9I1C3"/>
<evidence type="ECO:0000313" key="2">
    <source>
        <dbReference type="EMBL" id="ANH80520.1"/>
    </source>
</evidence>
<evidence type="ECO:0000313" key="3">
    <source>
        <dbReference type="Proteomes" id="UP000077667"/>
    </source>
</evidence>
<dbReference type="RefSeq" id="WP_067753128.1">
    <property type="nucleotide sequence ID" value="NZ_CP015772.1"/>
</dbReference>
<sequence length="194" mass="21432">MSKIIAVEALTLDGVMQAPGRPDEDTRDGFEYGGWAVAGNDPEIQKVVGKYMGGGWSLLAGRITYEDLYEAWHVRQPAHPMAQALTSVQKFVVSHNPDYKLPWEHSTLLAGDAAGSIAKLKKEHNKTLIIFGSGILVRSLMQQDLIDEYLLQIHPLVLGKGHQLFKDSKQLTRLRLVDTVAADTGVIIATYRLP</sequence>
<dbReference type="STRING" id="1176587.A8C56_05510"/>
<evidence type="ECO:0000259" key="1">
    <source>
        <dbReference type="Pfam" id="PF01872"/>
    </source>
</evidence>
<dbReference type="KEGG" id="nia:A8C56_05510"/>
<dbReference type="GO" id="GO:0008703">
    <property type="term" value="F:5-amino-6-(5-phosphoribosylamino)uracil reductase activity"/>
    <property type="evidence" value="ECO:0007669"/>
    <property type="project" value="InterPro"/>
</dbReference>
<keyword evidence="3" id="KW-1185">Reference proteome</keyword>
<dbReference type="OrthoDB" id="195113at2"/>
<dbReference type="InterPro" id="IPR050765">
    <property type="entry name" value="Riboflavin_Biosynth_HTPR"/>
</dbReference>
<dbReference type="SUPFAM" id="SSF53597">
    <property type="entry name" value="Dihydrofolate reductase-like"/>
    <property type="match status" value="1"/>
</dbReference>
<feature type="domain" description="Bacterial bifunctional deaminase-reductase C-terminal" evidence="1">
    <location>
        <begin position="3"/>
        <end position="187"/>
    </location>
</feature>
<dbReference type="InterPro" id="IPR024072">
    <property type="entry name" value="DHFR-like_dom_sf"/>
</dbReference>
<accession>A0A1A9I1C3</accession>
<dbReference type="Pfam" id="PF01872">
    <property type="entry name" value="RibD_C"/>
    <property type="match status" value="1"/>
</dbReference>